<dbReference type="SUPFAM" id="SSF103473">
    <property type="entry name" value="MFS general substrate transporter"/>
    <property type="match status" value="1"/>
</dbReference>
<dbReference type="InterPro" id="IPR003663">
    <property type="entry name" value="Sugar/inositol_transpt"/>
</dbReference>
<dbReference type="PANTHER" id="PTHR48023:SF6">
    <property type="entry name" value="D-XYLOSE-PROTON SYMPORTER-LIKE 3, CHLOROPLASTIC"/>
    <property type="match status" value="1"/>
</dbReference>
<name>A0A0E0P395_ORYRU</name>
<keyword evidence="3 7" id="KW-0812">Transmembrane</keyword>
<dbReference type="STRING" id="4529.A0A0E0P395"/>
<feature type="region of interest" description="Disordered" evidence="6">
    <location>
        <begin position="112"/>
        <end position="133"/>
    </location>
</feature>
<dbReference type="PANTHER" id="PTHR48023">
    <property type="entry name" value="D-XYLOSE-PROTON SYMPORTER-LIKE 2"/>
    <property type="match status" value="1"/>
</dbReference>
<feature type="transmembrane region" description="Helical" evidence="7">
    <location>
        <begin position="557"/>
        <end position="576"/>
    </location>
</feature>
<evidence type="ECO:0000256" key="6">
    <source>
        <dbReference type="SAM" id="MobiDB-lite"/>
    </source>
</evidence>
<dbReference type="InterPro" id="IPR005829">
    <property type="entry name" value="Sugar_transporter_CS"/>
</dbReference>
<reference evidence="10" key="1">
    <citation type="submission" date="2013-06" db="EMBL/GenBank/DDBJ databases">
        <authorList>
            <person name="Zhao Q."/>
        </authorList>
    </citation>
    <scope>NUCLEOTIDE SEQUENCE</scope>
    <source>
        <strain evidence="10">cv. W1943</strain>
    </source>
</reference>
<dbReference type="OMA" id="CWKRTHV"/>
<evidence type="ECO:0000313" key="9">
    <source>
        <dbReference type="EnsemblPlants" id="ORUFI03G41000.5"/>
    </source>
</evidence>
<dbReference type="GO" id="GO:0022857">
    <property type="term" value="F:transmembrane transporter activity"/>
    <property type="evidence" value="ECO:0007669"/>
    <property type="project" value="InterPro"/>
</dbReference>
<keyword evidence="4 7" id="KW-1133">Transmembrane helix</keyword>
<feature type="transmembrane region" description="Helical" evidence="7">
    <location>
        <begin position="466"/>
        <end position="485"/>
    </location>
</feature>
<feature type="compositionally biased region" description="Low complexity" evidence="6">
    <location>
        <begin position="116"/>
        <end position="133"/>
    </location>
</feature>
<sequence>MAAKVGLFPSSSLTTSPHAIAAAPTNAPRPRGARGLASPGRSAAAMDAFHVSSQAAEPLLRTTGAAAAAAAAATATSNPRLRVRNPDPNPPRPNYSRRRFFYPGARCGHMRRAARRPPAVAPEMARPGRSSRGRPSSFRLLFGYDIGATSGACISLQSAELSGTTWFSLSSIQLGLVASGSLYGALGGSLLAYRVADFLGRRIELVTAAALYISGALVTGFAPDFVLLIIGRLLYGIGIGLAMHGAPLYIAETSPSRIRGTLISLKELFIVLGILTGYLVGSLEIDVVGGWRYMFGFGAPLAVIMAIGMWNLPPSPRWLLLRAVQGKASVEDNKKKAIQALRSLRGRFRSDRVLADEIDDTLLSIKAAYAEQESEGNIWKMFEGASLKALIIGGGLVLFQQVLSSSAHLEATHLNMKSDRALIILLNLKLCALSSVKITGQPSVLYYATSILQTAGFAAASDAAKVSILIGLFKLLMTGVAVFKVDDLGRRPLLIGGIGGIAVSLFLLAAYYKILNSFPFVAVGALLLYVGSYQVSFGPISWLMVSEIFPLRTRGRGISLAVLTNFGSNALVTFAFSPLQEFLGPANIFLLFGAISLLSLVFVILKVPETKGLTLEEIESKLLK</sequence>
<feature type="transmembrane region" description="Helical" evidence="7">
    <location>
        <begin position="171"/>
        <end position="193"/>
    </location>
</feature>
<dbReference type="GO" id="GO:1904659">
    <property type="term" value="P:D-glucose transmembrane transport"/>
    <property type="evidence" value="ECO:0007669"/>
    <property type="project" value="TreeGrafter"/>
</dbReference>
<keyword evidence="5 7" id="KW-0472">Membrane</keyword>
<proteinExistence type="predicted"/>
<feature type="region of interest" description="Disordered" evidence="6">
    <location>
        <begin position="70"/>
        <end position="98"/>
    </location>
</feature>
<evidence type="ECO:0000256" key="7">
    <source>
        <dbReference type="SAM" id="Phobius"/>
    </source>
</evidence>
<evidence type="ECO:0000256" key="4">
    <source>
        <dbReference type="ARBA" id="ARBA00022989"/>
    </source>
</evidence>
<feature type="transmembrane region" description="Helical" evidence="7">
    <location>
        <begin position="293"/>
        <end position="312"/>
    </location>
</feature>
<keyword evidence="2" id="KW-0813">Transport</keyword>
<dbReference type="PROSITE" id="PS50850">
    <property type="entry name" value="MFS"/>
    <property type="match status" value="1"/>
</dbReference>
<dbReference type="Gramene" id="ORUFI03G41000.5">
    <property type="protein sequence ID" value="ORUFI03G41000.5"/>
    <property type="gene ID" value="ORUFI03G41000"/>
</dbReference>
<feature type="transmembrane region" description="Helical" evidence="7">
    <location>
        <begin position="229"/>
        <end position="251"/>
    </location>
</feature>
<feature type="region of interest" description="Disordered" evidence="6">
    <location>
        <begin position="1"/>
        <end position="39"/>
    </location>
</feature>
<dbReference type="Proteomes" id="UP000008022">
    <property type="component" value="Unassembled WGS sequence"/>
</dbReference>
<feature type="compositionally biased region" description="Low complexity" evidence="6">
    <location>
        <begin position="70"/>
        <end position="80"/>
    </location>
</feature>
<dbReference type="EnsemblPlants" id="ORUFI03G41000.5">
    <property type="protein sequence ID" value="ORUFI03G41000.5"/>
    <property type="gene ID" value="ORUFI03G41000"/>
</dbReference>
<dbReference type="InterPro" id="IPR020846">
    <property type="entry name" value="MFS_dom"/>
</dbReference>
<feature type="transmembrane region" description="Helical" evidence="7">
    <location>
        <begin position="263"/>
        <end position="281"/>
    </location>
</feature>
<accession>A0A0E0P395</accession>
<dbReference type="AlphaFoldDB" id="A0A0E0P395"/>
<dbReference type="eggNOG" id="KOG0254">
    <property type="taxonomic scope" value="Eukaryota"/>
</dbReference>
<dbReference type="Gene3D" id="1.20.1250.20">
    <property type="entry name" value="MFS general substrate transporter like domains"/>
    <property type="match status" value="1"/>
</dbReference>
<protein>
    <recommendedName>
        <fullName evidence="8">Major facilitator superfamily (MFS) profile domain-containing protein</fullName>
    </recommendedName>
</protein>
<evidence type="ECO:0000256" key="3">
    <source>
        <dbReference type="ARBA" id="ARBA00022692"/>
    </source>
</evidence>
<comment type="subcellular location">
    <subcellularLocation>
        <location evidence="1">Membrane</location>
        <topology evidence="1">Multi-pass membrane protein</topology>
    </subcellularLocation>
</comment>
<dbReference type="InterPro" id="IPR005828">
    <property type="entry name" value="MFS_sugar_transport-like"/>
</dbReference>
<feature type="transmembrane region" description="Helical" evidence="7">
    <location>
        <begin position="582"/>
        <end position="605"/>
    </location>
</feature>
<feature type="transmembrane region" description="Helical" evidence="7">
    <location>
        <begin position="518"/>
        <end position="545"/>
    </location>
</feature>
<keyword evidence="10" id="KW-1185">Reference proteome</keyword>
<reference evidence="9" key="2">
    <citation type="submission" date="2015-06" db="UniProtKB">
        <authorList>
            <consortium name="EnsemblPlants"/>
        </authorList>
    </citation>
    <scope>IDENTIFICATION</scope>
</reference>
<dbReference type="PROSITE" id="PS00217">
    <property type="entry name" value="SUGAR_TRANSPORT_2"/>
    <property type="match status" value="1"/>
</dbReference>
<dbReference type="Pfam" id="PF00083">
    <property type="entry name" value="Sugar_tr"/>
    <property type="match status" value="2"/>
</dbReference>
<dbReference type="InterPro" id="IPR050820">
    <property type="entry name" value="MFS_Sugar_Transporter"/>
</dbReference>
<organism evidence="9 10">
    <name type="scientific">Oryza rufipogon</name>
    <name type="common">Brownbeard rice</name>
    <name type="synonym">Asian wild rice</name>
    <dbReference type="NCBI Taxonomy" id="4529"/>
    <lineage>
        <taxon>Eukaryota</taxon>
        <taxon>Viridiplantae</taxon>
        <taxon>Streptophyta</taxon>
        <taxon>Embryophyta</taxon>
        <taxon>Tracheophyta</taxon>
        <taxon>Spermatophyta</taxon>
        <taxon>Magnoliopsida</taxon>
        <taxon>Liliopsida</taxon>
        <taxon>Poales</taxon>
        <taxon>Poaceae</taxon>
        <taxon>BOP clade</taxon>
        <taxon>Oryzoideae</taxon>
        <taxon>Oryzeae</taxon>
        <taxon>Oryzinae</taxon>
        <taxon>Oryza</taxon>
    </lineage>
</organism>
<dbReference type="CDD" id="cd17362">
    <property type="entry name" value="MFS_GLUT10_12_Class3_like"/>
    <property type="match status" value="1"/>
</dbReference>
<feature type="transmembrane region" description="Helical" evidence="7">
    <location>
        <begin position="492"/>
        <end position="512"/>
    </location>
</feature>
<dbReference type="InterPro" id="IPR036259">
    <property type="entry name" value="MFS_trans_sf"/>
</dbReference>
<dbReference type="GO" id="GO:0016020">
    <property type="term" value="C:membrane"/>
    <property type="evidence" value="ECO:0007669"/>
    <property type="project" value="UniProtKB-SubCell"/>
</dbReference>
<evidence type="ECO:0000256" key="1">
    <source>
        <dbReference type="ARBA" id="ARBA00004141"/>
    </source>
</evidence>
<evidence type="ECO:0000259" key="8">
    <source>
        <dbReference type="PROSITE" id="PS50850"/>
    </source>
</evidence>
<feature type="domain" description="Major facilitator superfamily (MFS) profile" evidence="8">
    <location>
        <begin position="131"/>
        <end position="611"/>
    </location>
</feature>
<evidence type="ECO:0000256" key="5">
    <source>
        <dbReference type="ARBA" id="ARBA00023136"/>
    </source>
</evidence>
<feature type="transmembrane region" description="Helical" evidence="7">
    <location>
        <begin position="205"/>
        <end position="223"/>
    </location>
</feature>
<evidence type="ECO:0000313" key="10">
    <source>
        <dbReference type="Proteomes" id="UP000008022"/>
    </source>
</evidence>
<evidence type="ECO:0000256" key="2">
    <source>
        <dbReference type="ARBA" id="ARBA00022448"/>
    </source>
</evidence>
<dbReference type="PRINTS" id="PR00171">
    <property type="entry name" value="SUGRTRNSPORT"/>
</dbReference>